<dbReference type="AlphaFoldDB" id="A0A0F9XD37"/>
<dbReference type="PROSITE" id="PS51257">
    <property type="entry name" value="PROKAR_LIPOPROTEIN"/>
    <property type="match status" value="1"/>
</dbReference>
<proteinExistence type="predicted"/>
<comment type="caution">
    <text evidence="1">The sequence shown here is derived from an EMBL/GenBank/DDBJ whole genome shotgun (WGS) entry which is preliminary data.</text>
</comment>
<gene>
    <name evidence="1" type="ORF">LCGC14_0235290</name>
</gene>
<dbReference type="EMBL" id="LAZR01000116">
    <property type="protein sequence ID" value="KKN89683.1"/>
    <property type="molecule type" value="Genomic_DNA"/>
</dbReference>
<accession>A0A0F9XD37</accession>
<organism evidence="1">
    <name type="scientific">marine sediment metagenome</name>
    <dbReference type="NCBI Taxonomy" id="412755"/>
    <lineage>
        <taxon>unclassified sequences</taxon>
        <taxon>metagenomes</taxon>
        <taxon>ecological metagenomes</taxon>
    </lineage>
</organism>
<evidence type="ECO:0000313" key="1">
    <source>
        <dbReference type="EMBL" id="KKN89683.1"/>
    </source>
</evidence>
<reference evidence="1" key="1">
    <citation type="journal article" date="2015" name="Nature">
        <title>Complex archaea that bridge the gap between prokaryotes and eukaryotes.</title>
        <authorList>
            <person name="Spang A."/>
            <person name="Saw J.H."/>
            <person name="Jorgensen S.L."/>
            <person name="Zaremba-Niedzwiedzka K."/>
            <person name="Martijn J."/>
            <person name="Lind A.E."/>
            <person name="van Eijk R."/>
            <person name="Schleper C."/>
            <person name="Guy L."/>
            <person name="Ettema T.J."/>
        </authorList>
    </citation>
    <scope>NUCLEOTIDE SEQUENCE</scope>
</reference>
<name>A0A0F9XD37_9ZZZZ</name>
<protein>
    <submittedName>
        <fullName evidence="1">Uncharacterized protein</fullName>
    </submittedName>
</protein>
<sequence>MKKVTMCVVLMAVLVGLMGCANIPTGVKSALYTAEITLSETVKDAEAGTREPWAIPPDSTPEEVLGSRLEQVELLLKTMEQAAKNLQAVSNFFRTGKEAPGE</sequence>